<feature type="non-terminal residue" evidence="1">
    <location>
        <position position="1"/>
    </location>
</feature>
<comment type="caution">
    <text evidence="1">The sequence shown here is derived from an EMBL/GenBank/DDBJ whole genome shotgun (WGS) entry which is preliminary data.</text>
</comment>
<feature type="non-terminal residue" evidence="1">
    <location>
        <position position="64"/>
    </location>
</feature>
<reference evidence="1 2" key="1">
    <citation type="submission" date="2021-06" db="EMBL/GenBank/DDBJ databases">
        <authorList>
            <person name="Palmer J.M."/>
        </authorList>
    </citation>
    <scope>NUCLEOTIDE SEQUENCE [LARGE SCALE GENOMIC DNA]</scope>
    <source>
        <strain evidence="1 2">CL_MEX2019</strain>
        <tissue evidence="1">Muscle</tissue>
    </source>
</reference>
<sequence length="64" mass="6996">RSHEDRAVQPPANHFASILRDARCSAWKRSGSRNDSLSAASEIGPCLLAWGLRGWVALGVDCYL</sequence>
<keyword evidence="2" id="KW-1185">Reference proteome</keyword>
<accession>A0ABU7EI34</accession>
<dbReference type="EMBL" id="JAHUTJ010058090">
    <property type="protein sequence ID" value="MED6286907.1"/>
    <property type="molecule type" value="Genomic_DNA"/>
</dbReference>
<proteinExistence type="predicted"/>
<organism evidence="1 2">
    <name type="scientific">Characodon lateralis</name>
    <dbReference type="NCBI Taxonomy" id="208331"/>
    <lineage>
        <taxon>Eukaryota</taxon>
        <taxon>Metazoa</taxon>
        <taxon>Chordata</taxon>
        <taxon>Craniata</taxon>
        <taxon>Vertebrata</taxon>
        <taxon>Euteleostomi</taxon>
        <taxon>Actinopterygii</taxon>
        <taxon>Neopterygii</taxon>
        <taxon>Teleostei</taxon>
        <taxon>Neoteleostei</taxon>
        <taxon>Acanthomorphata</taxon>
        <taxon>Ovalentaria</taxon>
        <taxon>Atherinomorphae</taxon>
        <taxon>Cyprinodontiformes</taxon>
        <taxon>Goodeidae</taxon>
        <taxon>Characodon</taxon>
    </lineage>
</organism>
<gene>
    <name evidence="1" type="ORF">CHARACLAT_010922</name>
</gene>
<dbReference type="Proteomes" id="UP001352852">
    <property type="component" value="Unassembled WGS sequence"/>
</dbReference>
<protein>
    <submittedName>
        <fullName evidence="1">Uncharacterized protein</fullName>
    </submittedName>
</protein>
<name>A0ABU7EI34_9TELE</name>
<evidence type="ECO:0000313" key="2">
    <source>
        <dbReference type="Proteomes" id="UP001352852"/>
    </source>
</evidence>
<evidence type="ECO:0000313" key="1">
    <source>
        <dbReference type="EMBL" id="MED6286907.1"/>
    </source>
</evidence>